<dbReference type="InterPro" id="IPR007140">
    <property type="entry name" value="DUF350"/>
</dbReference>
<keyword evidence="4 7" id="KW-0812">Transmembrane</keyword>
<evidence type="ECO:0000256" key="4">
    <source>
        <dbReference type="ARBA" id="ARBA00022692"/>
    </source>
</evidence>
<gene>
    <name evidence="8" type="ORF">ACFSUL_17320</name>
</gene>
<keyword evidence="9" id="KW-1185">Reference proteome</keyword>
<proteinExistence type="inferred from homology"/>
<dbReference type="Pfam" id="PF03994">
    <property type="entry name" value="DUF350"/>
    <property type="match status" value="1"/>
</dbReference>
<evidence type="ECO:0000313" key="8">
    <source>
        <dbReference type="EMBL" id="MFD2682503.1"/>
    </source>
</evidence>
<sequence>MFTFEWTEILDLYEMLATLAYWIIMLVLAGVCMLLFEWITPYNDREELLKGNVAVGIQFAGKLIGIGIITKASIAHNVSIWGASIWVFIGFFLMIISYFLFELITPFKVEQEIKKNNIAVAIVAASLSIFIGFAVAGSIT</sequence>
<evidence type="ECO:0000256" key="2">
    <source>
        <dbReference type="ARBA" id="ARBA00005779"/>
    </source>
</evidence>
<evidence type="ECO:0000313" key="9">
    <source>
        <dbReference type="Proteomes" id="UP001597506"/>
    </source>
</evidence>
<dbReference type="PANTHER" id="PTHR40043:SF1">
    <property type="entry name" value="UPF0719 INNER MEMBRANE PROTEIN YJFL"/>
    <property type="match status" value="1"/>
</dbReference>
<accession>A0ABW5RVE0</accession>
<feature type="transmembrane region" description="Helical" evidence="7">
    <location>
        <begin position="80"/>
        <end position="105"/>
    </location>
</feature>
<keyword evidence="5 7" id="KW-1133">Transmembrane helix</keyword>
<dbReference type="PANTHER" id="PTHR40043">
    <property type="entry name" value="UPF0719 INNER MEMBRANE PROTEIN YJFL"/>
    <property type="match status" value="1"/>
</dbReference>
<organism evidence="8 9">
    <name type="scientific">Bacillus seohaeanensis</name>
    <dbReference type="NCBI Taxonomy" id="284580"/>
    <lineage>
        <taxon>Bacteria</taxon>
        <taxon>Bacillati</taxon>
        <taxon>Bacillota</taxon>
        <taxon>Bacilli</taxon>
        <taxon>Bacillales</taxon>
        <taxon>Bacillaceae</taxon>
        <taxon>Bacillus</taxon>
    </lineage>
</organism>
<evidence type="ECO:0000256" key="1">
    <source>
        <dbReference type="ARBA" id="ARBA00004651"/>
    </source>
</evidence>
<comment type="caution">
    <text evidence="8">The sequence shown here is derived from an EMBL/GenBank/DDBJ whole genome shotgun (WGS) entry which is preliminary data.</text>
</comment>
<dbReference type="RefSeq" id="WP_084778385.1">
    <property type="nucleotide sequence ID" value="NZ_JBHUMF010000031.1"/>
</dbReference>
<comment type="subcellular location">
    <subcellularLocation>
        <location evidence="1">Cell membrane</location>
        <topology evidence="1">Multi-pass membrane protein</topology>
    </subcellularLocation>
</comment>
<feature type="transmembrane region" description="Helical" evidence="7">
    <location>
        <begin position="20"/>
        <end position="39"/>
    </location>
</feature>
<evidence type="ECO:0000256" key="7">
    <source>
        <dbReference type="SAM" id="Phobius"/>
    </source>
</evidence>
<protein>
    <submittedName>
        <fullName evidence="8">DUF350 domain-containing protein</fullName>
    </submittedName>
</protein>
<dbReference type="EMBL" id="JBHUMF010000031">
    <property type="protein sequence ID" value="MFD2682503.1"/>
    <property type="molecule type" value="Genomic_DNA"/>
</dbReference>
<evidence type="ECO:0000256" key="6">
    <source>
        <dbReference type="ARBA" id="ARBA00023136"/>
    </source>
</evidence>
<evidence type="ECO:0000256" key="3">
    <source>
        <dbReference type="ARBA" id="ARBA00022475"/>
    </source>
</evidence>
<feature type="transmembrane region" description="Helical" evidence="7">
    <location>
        <begin position="51"/>
        <end position="74"/>
    </location>
</feature>
<keyword evidence="6 7" id="KW-0472">Membrane</keyword>
<reference evidence="9" key="1">
    <citation type="journal article" date="2019" name="Int. J. Syst. Evol. Microbiol.">
        <title>The Global Catalogue of Microorganisms (GCM) 10K type strain sequencing project: providing services to taxonomists for standard genome sequencing and annotation.</title>
        <authorList>
            <consortium name="The Broad Institute Genomics Platform"/>
            <consortium name="The Broad Institute Genome Sequencing Center for Infectious Disease"/>
            <person name="Wu L."/>
            <person name="Ma J."/>
        </authorList>
    </citation>
    <scope>NUCLEOTIDE SEQUENCE [LARGE SCALE GENOMIC DNA]</scope>
    <source>
        <strain evidence="9">KCTC 3913</strain>
    </source>
</reference>
<keyword evidence="3" id="KW-1003">Cell membrane</keyword>
<feature type="transmembrane region" description="Helical" evidence="7">
    <location>
        <begin position="117"/>
        <end position="139"/>
    </location>
</feature>
<dbReference type="Proteomes" id="UP001597506">
    <property type="component" value="Unassembled WGS sequence"/>
</dbReference>
<name>A0ABW5RVE0_9BACI</name>
<comment type="similarity">
    <text evidence="2">Belongs to the UPF0719 family.</text>
</comment>
<evidence type="ECO:0000256" key="5">
    <source>
        <dbReference type="ARBA" id="ARBA00022989"/>
    </source>
</evidence>